<organism evidence="3 4">
    <name type="scientific">Lachnospira pectinoschiza</name>
    <dbReference type="NCBI Taxonomy" id="28052"/>
    <lineage>
        <taxon>Bacteria</taxon>
        <taxon>Bacillati</taxon>
        <taxon>Bacillota</taxon>
        <taxon>Clostridia</taxon>
        <taxon>Lachnospirales</taxon>
        <taxon>Lachnospiraceae</taxon>
        <taxon>Lachnospira</taxon>
    </lineage>
</organism>
<feature type="transmembrane region" description="Helical" evidence="1">
    <location>
        <begin position="43"/>
        <end position="64"/>
    </location>
</feature>
<feature type="transmembrane region" description="Helical" evidence="1">
    <location>
        <begin position="241"/>
        <end position="262"/>
    </location>
</feature>
<evidence type="ECO:0000313" key="3">
    <source>
        <dbReference type="EMBL" id="SDM39829.1"/>
    </source>
</evidence>
<feature type="transmembrane region" description="Helical" evidence="1">
    <location>
        <begin position="329"/>
        <end position="351"/>
    </location>
</feature>
<protein>
    <recommendedName>
        <fullName evidence="2">CAAX prenyl protease 2/Lysostaphin resistance protein A-like domain-containing protein</fullName>
    </recommendedName>
</protein>
<keyword evidence="1" id="KW-0812">Transmembrane</keyword>
<name>A0A1G9SWK1_9FIRM</name>
<dbReference type="OrthoDB" id="2035856at2"/>
<feature type="transmembrane region" description="Helical" evidence="1">
    <location>
        <begin position="12"/>
        <end position="37"/>
    </location>
</feature>
<reference evidence="4" key="1">
    <citation type="submission" date="2016-10" db="EMBL/GenBank/DDBJ databases">
        <authorList>
            <person name="Varghese N."/>
            <person name="Submissions S."/>
        </authorList>
    </citation>
    <scope>NUCLEOTIDE SEQUENCE [LARGE SCALE GENOMIC DNA]</scope>
    <source>
        <strain evidence="4">M83</strain>
    </source>
</reference>
<evidence type="ECO:0000313" key="4">
    <source>
        <dbReference type="Proteomes" id="UP000187651"/>
    </source>
</evidence>
<feature type="transmembrane region" description="Helical" evidence="1">
    <location>
        <begin position="76"/>
        <end position="98"/>
    </location>
</feature>
<proteinExistence type="predicted"/>
<dbReference type="AlphaFoldDB" id="A0A1G9SWK1"/>
<feature type="transmembrane region" description="Helical" evidence="1">
    <location>
        <begin position="156"/>
        <end position="173"/>
    </location>
</feature>
<feature type="domain" description="CAAX prenyl protease 2/Lysostaphin resistance protein A-like" evidence="2">
    <location>
        <begin position="122"/>
        <end position="209"/>
    </location>
</feature>
<evidence type="ECO:0000259" key="2">
    <source>
        <dbReference type="Pfam" id="PF02517"/>
    </source>
</evidence>
<dbReference type="RefSeq" id="WP_074520442.1">
    <property type="nucleotide sequence ID" value="NZ_FNHZ01000001.1"/>
</dbReference>
<dbReference type="InterPro" id="IPR003675">
    <property type="entry name" value="Rce1/LyrA-like_dom"/>
</dbReference>
<accession>A0A1G9SWK1</accession>
<dbReference type="InterPro" id="IPR052710">
    <property type="entry name" value="CAAX_protease"/>
</dbReference>
<dbReference type="Pfam" id="PF02517">
    <property type="entry name" value="Rce1-like"/>
    <property type="match status" value="1"/>
</dbReference>
<gene>
    <name evidence="3" type="ORF">SAMN05216544_0122</name>
</gene>
<dbReference type="GO" id="GO:0004175">
    <property type="term" value="F:endopeptidase activity"/>
    <property type="evidence" value="ECO:0007669"/>
    <property type="project" value="UniProtKB-ARBA"/>
</dbReference>
<dbReference type="PANTHER" id="PTHR36435:SF1">
    <property type="entry name" value="CAAX AMINO TERMINAL PROTEASE FAMILY PROTEIN"/>
    <property type="match status" value="1"/>
</dbReference>
<keyword evidence="4" id="KW-1185">Reference proteome</keyword>
<evidence type="ECO:0000256" key="1">
    <source>
        <dbReference type="SAM" id="Phobius"/>
    </source>
</evidence>
<feature type="transmembrane region" description="Helical" evidence="1">
    <location>
        <begin position="118"/>
        <end position="136"/>
    </location>
</feature>
<dbReference type="GO" id="GO:0080120">
    <property type="term" value="P:CAAX-box protein maturation"/>
    <property type="evidence" value="ECO:0007669"/>
    <property type="project" value="UniProtKB-ARBA"/>
</dbReference>
<keyword evidence="1" id="KW-1133">Transmembrane helix</keyword>
<dbReference type="PANTHER" id="PTHR36435">
    <property type="entry name" value="SLR1288 PROTEIN"/>
    <property type="match status" value="1"/>
</dbReference>
<keyword evidence="1" id="KW-0472">Membrane</keyword>
<dbReference type="EMBL" id="FNHZ01000001">
    <property type="protein sequence ID" value="SDM39829.1"/>
    <property type="molecule type" value="Genomic_DNA"/>
</dbReference>
<sequence>MEIKKVNLFFPIFIFGYIFLNVAIALIERALISMGVIGKMTSAVLFIQNELIIVIMLLGFCLITKTGIKDLRFKMLGIKEIILSIIIGYLIIPMSLFLTNITSLFVENAAQQTVSEVSTYPLIIQIILIAVMPAIVEEFTFRGLYYGTYRKTKRYFQAMLLSAILFGFFHMNFDQFVYATFMGVVFAKLTEATGSILSSMCAHFAFNTFSVTVSYFASTNASALQEASQQTSIDSSAGVTLLGLAILLVLGMLFLGIVLLIIEYLEKSRLKREAIQKEASSDVQYASKQYANVSPLDTKAQYGEVSAMDATASTATLENVSQDEKKERLITLPLVLGMIVCFAYMVFVAVAA</sequence>
<dbReference type="Proteomes" id="UP000187651">
    <property type="component" value="Unassembled WGS sequence"/>
</dbReference>